<dbReference type="Proteomes" id="UP000295198">
    <property type="component" value="Unassembled WGS sequence"/>
</dbReference>
<feature type="transmembrane region" description="Helical" evidence="2">
    <location>
        <begin position="35"/>
        <end position="59"/>
    </location>
</feature>
<dbReference type="RefSeq" id="WP_134717586.1">
    <property type="nucleotide sequence ID" value="NZ_SDKM01000016.1"/>
</dbReference>
<feature type="region of interest" description="Disordered" evidence="1">
    <location>
        <begin position="1"/>
        <end position="26"/>
    </location>
</feature>
<evidence type="ECO:0000313" key="4">
    <source>
        <dbReference type="Proteomes" id="UP000295198"/>
    </source>
</evidence>
<comment type="caution">
    <text evidence="3">The sequence shown here is derived from an EMBL/GenBank/DDBJ whole genome shotgun (WGS) entry which is preliminary data.</text>
</comment>
<proteinExistence type="predicted"/>
<dbReference type="AlphaFoldDB" id="A0A4Q4ZE71"/>
<reference evidence="3 4" key="1">
    <citation type="submission" date="2019-01" db="EMBL/GenBank/DDBJ databases">
        <title>Nocardioides guangzhouensis sp. nov., an actinobacterium isolated from soil.</title>
        <authorList>
            <person name="Fu Y."/>
            <person name="Cai Y."/>
            <person name="Lin Z."/>
            <person name="Chen P."/>
        </authorList>
    </citation>
    <scope>NUCLEOTIDE SEQUENCE [LARGE SCALE GENOMIC DNA]</scope>
    <source>
        <strain evidence="3 4">130</strain>
    </source>
</reference>
<protein>
    <submittedName>
        <fullName evidence="3">Uncharacterized protein</fullName>
    </submittedName>
</protein>
<feature type="transmembrane region" description="Helical" evidence="2">
    <location>
        <begin position="68"/>
        <end position="88"/>
    </location>
</feature>
<sequence>MSEPAPVKRRRHLMDPANPRRSSPGGMSLTQVQKWVMSTLAVTTILHLVVGLVVAAAVVDEDRLDAQVGLLIIAGAFGVLSVAAARAIHQKPLLTPWLALGAVPALVGIPFVF</sequence>
<dbReference type="EMBL" id="SDKM01000016">
    <property type="protein sequence ID" value="RYP85494.1"/>
    <property type="molecule type" value="Genomic_DNA"/>
</dbReference>
<evidence type="ECO:0000256" key="1">
    <source>
        <dbReference type="SAM" id="MobiDB-lite"/>
    </source>
</evidence>
<keyword evidence="2" id="KW-0812">Transmembrane</keyword>
<organism evidence="3 4">
    <name type="scientific">Nocardioides guangzhouensis</name>
    <dbReference type="NCBI Taxonomy" id="2497878"/>
    <lineage>
        <taxon>Bacteria</taxon>
        <taxon>Bacillati</taxon>
        <taxon>Actinomycetota</taxon>
        <taxon>Actinomycetes</taxon>
        <taxon>Propionibacteriales</taxon>
        <taxon>Nocardioidaceae</taxon>
        <taxon>Nocardioides</taxon>
    </lineage>
</organism>
<keyword evidence="2" id="KW-1133">Transmembrane helix</keyword>
<gene>
    <name evidence="3" type="ORF">EKO23_12070</name>
</gene>
<evidence type="ECO:0000313" key="3">
    <source>
        <dbReference type="EMBL" id="RYP85494.1"/>
    </source>
</evidence>
<feature type="transmembrane region" description="Helical" evidence="2">
    <location>
        <begin position="94"/>
        <end position="112"/>
    </location>
</feature>
<keyword evidence="4" id="KW-1185">Reference proteome</keyword>
<evidence type="ECO:0000256" key="2">
    <source>
        <dbReference type="SAM" id="Phobius"/>
    </source>
</evidence>
<keyword evidence="2" id="KW-0472">Membrane</keyword>
<accession>A0A4Q4ZE71</accession>
<name>A0A4Q4ZE71_9ACTN</name>
<dbReference type="OrthoDB" id="3788664at2"/>